<evidence type="ECO:0000256" key="5">
    <source>
        <dbReference type="ARBA" id="ARBA00023136"/>
    </source>
</evidence>
<evidence type="ECO:0000256" key="7">
    <source>
        <dbReference type="RuleBase" id="RU000488"/>
    </source>
</evidence>
<dbReference type="GO" id="GO:0055085">
    <property type="term" value="P:transmembrane transport"/>
    <property type="evidence" value="ECO:0007669"/>
    <property type="project" value="InterPro"/>
</dbReference>
<name>A0A485L878_9STRA</name>
<dbReference type="InterPro" id="IPR018108">
    <property type="entry name" value="MCP_transmembrane"/>
</dbReference>
<keyword evidence="3 6" id="KW-0812">Transmembrane</keyword>
<gene>
    <name evidence="9" type="primary">Aste57867_16969</name>
    <name evidence="8" type="ORF">As57867_016911</name>
    <name evidence="9" type="ORF">ASTE57867_16969</name>
</gene>
<proteinExistence type="inferred from homology"/>
<evidence type="ECO:0000256" key="1">
    <source>
        <dbReference type="ARBA" id="ARBA00004141"/>
    </source>
</evidence>
<dbReference type="AlphaFoldDB" id="A0A485L878"/>
<evidence type="ECO:0000313" key="10">
    <source>
        <dbReference type="Proteomes" id="UP000332933"/>
    </source>
</evidence>
<dbReference type="Pfam" id="PF00153">
    <property type="entry name" value="Mito_carr"/>
    <property type="match status" value="3"/>
</dbReference>
<accession>A0A485L878</accession>
<feature type="repeat" description="Solcar" evidence="6">
    <location>
        <begin position="201"/>
        <end position="289"/>
    </location>
</feature>
<dbReference type="SUPFAM" id="SSF103506">
    <property type="entry name" value="Mitochondrial carrier"/>
    <property type="match status" value="1"/>
</dbReference>
<organism evidence="9 10">
    <name type="scientific">Aphanomyces stellatus</name>
    <dbReference type="NCBI Taxonomy" id="120398"/>
    <lineage>
        <taxon>Eukaryota</taxon>
        <taxon>Sar</taxon>
        <taxon>Stramenopiles</taxon>
        <taxon>Oomycota</taxon>
        <taxon>Saprolegniomycetes</taxon>
        <taxon>Saprolegniales</taxon>
        <taxon>Verrucalvaceae</taxon>
        <taxon>Aphanomyces</taxon>
    </lineage>
</organism>
<dbReference type="GO" id="GO:0016020">
    <property type="term" value="C:membrane"/>
    <property type="evidence" value="ECO:0007669"/>
    <property type="project" value="UniProtKB-SubCell"/>
</dbReference>
<dbReference type="PANTHER" id="PTHR24089">
    <property type="entry name" value="SOLUTE CARRIER FAMILY 25"/>
    <property type="match status" value="1"/>
</dbReference>
<reference evidence="9 10" key="1">
    <citation type="submission" date="2019-03" db="EMBL/GenBank/DDBJ databases">
        <authorList>
            <person name="Gaulin E."/>
            <person name="Dumas B."/>
        </authorList>
    </citation>
    <scope>NUCLEOTIDE SEQUENCE [LARGE SCALE GENOMIC DNA]</scope>
    <source>
        <strain evidence="9">CBS 568.67</strain>
    </source>
</reference>
<dbReference type="PRINTS" id="PR00926">
    <property type="entry name" value="MITOCARRIER"/>
</dbReference>
<comment type="similarity">
    <text evidence="7">Belongs to the mitochondrial carrier (TC 2.A.29) family.</text>
</comment>
<dbReference type="PROSITE" id="PS50920">
    <property type="entry name" value="SOLCAR"/>
    <property type="match status" value="3"/>
</dbReference>
<keyword evidence="10" id="KW-1185">Reference proteome</keyword>
<evidence type="ECO:0000256" key="6">
    <source>
        <dbReference type="PROSITE-ProRule" id="PRU00282"/>
    </source>
</evidence>
<evidence type="ECO:0000313" key="9">
    <source>
        <dbReference type="EMBL" id="VFT93731.1"/>
    </source>
</evidence>
<dbReference type="Gene3D" id="1.50.40.10">
    <property type="entry name" value="Mitochondrial carrier domain"/>
    <property type="match status" value="1"/>
</dbReference>
<comment type="subcellular location">
    <subcellularLocation>
        <location evidence="1">Membrane</location>
        <topology evidence="1">Multi-pass membrane protein</topology>
    </subcellularLocation>
</comment>
<reference evidence="8" key="2">
    <citation type="submission" date="2019-06" db="EMBL/GenBank/DDBJ databases">
        <title>Genomics analysis of Aphanomyces spp. identifies a new class of oomycete effector associated with host adaptation.</title>
        <authorList>
            <person name="Gaulin E."/>
        </authorList>
    </citation>
    <scope>NUCLEOTIDE SEQUENCE</scope>
    <source>
        <strain evidence="8">CBS 578.67</strain>
    </source>
</reference>
<evidence type="ECO:0000256" key="2">
    <source>
        <dbReference type="ARBA" id="ARBA00022448"/>
    </source>
</evidence>
<dbReference type="OrthoDB" id="270584at2759"/>
<evidence type="ECO:0000313" key="8">
    <source>
        <dbReference type="EMBL" id="KAF0691885.1"/>
    </source>
</evidence>
<sequence>MTASAAVQRKKDKSLGLMAAGGMAGVVAKTVVAPFERVKIVCQTGDSAVGMVGTAGRIVQTEGVAGFWRGNVAACVRILPHKAILFAWTDIYKEMLAAQTTVPIERVHLGFVAGACAGLTACILTYPLDFIRTRLSGKIESKAQYSGMLHAFSTIARTEGVGSLFRGIGPTLAGSIPYEGIKFGSYDILRALLPKDTDAGSDFVGKMVCGGGAGMIATILTYPNDTVRRRMQMQGNGAKRIYKHAIDCYVKLYQTEGLVSFYRGLTPTLVRAMPNMGVQFACYEVFRSWVPQ</sequence>
<keyword evidence="2 7" id="KW-0813">Transport</keyword>
<dbReference type="Proteomes" id="UP000332933">
    <property type="component" value="Unassembled WGS sequence"/>
</dbReference>
<feature type="repeat" description="Solcar" evidence="6">
    <location>
        <begin position="105"/>
        <end position="192"/>
    </location>
</feature>
<evidence type="ECO:0000256" key="4">
    <source>
        <dbReference type="ARBA" id="ARBA00022737"/>
    </source>
</evidence>
<evidence type="ECO:0000256" key="3">
    <source>
        <dbReference type="ARBA" id="ARBA00022692"/>
    </source>
</evidence>
<dbReference type="EMBL" id="VJMH01006007">
    <property type="protein sequence ID" value="KAF0691885.1"/>
    <property type="molecule type" value="Genomic_DNA"/>
</dbReference>
<dbReference type="InterPro" id="IPR002067">
    <property type="entry name" value="MCP"/>
</dbReference>
<dbReference type="EMBL" id="CAADRA010006028">
    <property type="protein sequence ID" value="VFT93731.1"/>
    <property type="molecule type" value="Genomic_DNA"/>
</dbReference>
<keyword evidence="4" id="KW-0677">Repeat</keyword>
<dbReference type="InterPro" id="IPR023395">
    <property type="entry name" value="MCP_dom_sf"/>
</dbReference>
<protein>
    <submittedName>
        <fullName evidence="9">Aste57867_16969 protein</fullName>
    </submittedName>
</protein>
<feature type="repeat" description="Solcar" evidence="6">
    <location>
        <begin position="12"/>
        <end position="95"/>
    </location>
</feature>
<keyword evidence="5 6" id="KW-0472">Membrane</keyword>